<dbReference type="Gene3D" id="6.10.340.10">
    <property type="match status" value="1"/>
</dbReference>
<dbReference type="SMART" id="SM00304">
    <property type="entry name" value="HAMP"/>
    <property type="match status" value="1"/>
</dbReference>
<feature type="transmembrane region" description="Helical" evidence="5">
    <location>
        <begin position="311"/>
        <end position="332"/>
    </location>
</feature>
<gene>
    <name evidence="9" type="ordered locus">PERMA_0401</name>
</gene>
<dbReference type="PROSITE" id="PS50885">
    <property type="entry name" value="HAMP"/>
    <property type="match status" value="1"/>
</dbReference>
<dbReference type="PaxDb" id="123214-PERMA_0401"/>
<keyword evidence="4" id="KW-0175">Coiled coil</keyword>
<dbReference type="eggNOG" id="COG0840">
    <property type="taxonomic scope" value="Bacteria"/>
</dbReference>
<dbReference type="GO" id="GO:0016020">
    <property type="term" value="C:membrane"/>
    <property type="evidence" value="ECO:0007669"/>
    <property type="project" value="InterPro"/>
</dbReference>
<dbReference type="RefSeq" id="WP_012676939.1">
    <property type="nucleotide sequence ID" value="NC_012440.1"/>
</dbReference>
<keyword evidence="10" id="KW-1185">Reference proteome</keyword>
<dbReference type="InterPro" id="IPR003660">
    <property type="entry name" value="HAMP_dom"/>
</dbReference>
<evidence type="ECO:0000259" key="8">
    <source>
        <dbReference type="PROSITE" id="PS50906"/>
    </source>
</evidence>
<feature type="domain" description="HAMP" evidence="7">
    <location>
        <begin position="334"/>
        <end position="387"/>
    </location>
</feature>
<evidence type="ECO:0000313" key="9">
    <source>
        <dbReference type="EMBL" id="ACO04703.1"/>
    </source>
</evidence>
<evidence type="ECO:0000256" key="5">
    <source>
        <dbReference type="SAM" id="Phobius"/>
    </source>
</evidence>
<feature type="domain" description="NIT" evidence="8">
    <location>
        <begin position="53"/>
        <end position="303"/>
    </location>
</feature>
<dbReference type="InterPro" id="IPR004089">
    <property type="entry name" value="MCPsignal_dom"/>
</dbReference>
<name>C0QU26_PERMH</name>
<keyword evidence="5" id="KW-0472">Membrane</keyword>
<dbReference type="EMBL" id="CP001230">
    <property type="protein sequence ID" value="ACO04703.1"/>
    <property type="molecule type" value="Genomic_DNA"/>
</dbReference>
<protein>
    <submittedName>
        <fullName evidence="9">Methyl-accepting chemotaxis protein</fullName>
    </submittedName>
</protein>
<dbReference type="SMART" id="SM00283">
    <property type="entry name" value="MA"/>
    <property type="match status" value="1"/>
</dbReference>
<dbReference type="Pfam" id="PF00015">
    <property type="entry name" value="MCPsignal"/>
    <property type="match status" value="1"/>
</dbReference>
<dbReference type="STRING" id="123214.PERMA_0401"/>
<dbReference type="HOGENOM" id="CLU_000445_107_27_0"/>
<dbReference type="PROSITE" id="PS50906">
    <property type="entry name" value="NIT"/>
    <property type="match status" value="1"/>
</dbReference>
<dbReference type="GO" id="GO:0007165">
    <property type="term" value="P:signal transduction"/>
    <property type="evidence" value="ECO:0007669"/>
    <property type="project" value="UniProtKB-KW"/>
</dbReference>
<feature type="coiled-coil region" evidence="4">
    <location>
        <begin position="435"/>
        <end position="476"/>
    </location>
</feature>
<evidence type="ECO:0000256" key="2">
    <source>
        <dbReference type="ARBA" id="ARBA00029447"/>
    </source>
</evidence>
<dbReference type="AlphaFoldDB" id="C0QU26"/>
<keyword evidence="5" id="KW-0812">Transmembrane</keyword>
<dbReference type="Gene3D" id="1.10.287.950">
    <property type="entry name" value="Methyl-accepting chemotaxis protein"/>
    <property type="match status" value="1"/>
</dbReference>
<comment type="similarity">
    <text evidence="2">Belongs to the methyl-accepting chemotaxis (MCP) protein family.</text>
</comment>
<dbReference type="SUPFAM" id="SSF58104">
    <property type="entry name" value="Methyl-accepting chemotaxis protein (MCP) signaling domain"/>
    <property type="match status" value="1"/>
</dbReference>
<feature type="domain" description="Methyl-accepting transducer" evidence="6">
    <location>
        <begin position="392"/>
        <end position="649"/>
    </location>
</feature>
<reference evidence="9 10" key="1">
    <citation type="journal article" date="2009" name="J. Bacteriol.">
        <title>Complete and draft genome sequences of six members of the Aquificales.</title>
        <authorList>
            <person name="Reysenbach A.L."/>
            <person name="Hamamura N."/>
            <person name="Podar M."/>
            <person name="Griffiths E."/>
            <person name="Ferreira S."/>
            <person name="Hochstein R."/>
            <person name="Heidelberg J."/>
            <person name="Johnson J."/>
            <person name="Mead D."/>
            <person name="Pohorille A."/>
            <person name="Sarmiento M."/>
            <person name="Schweighofer K."/>
            <person name="Seshadri R."/>
            <person name="Voytek M.A."/>
        </authorList>
    </citation>
    <scope>NUCLEOTIDE SEQUENCE [LARGE SCALE GENOMIC DNA]</scope>
    <source>
        <strain evidence="10">DSM 14350 / EX-H1</strain>
    </source>
</reference>
<dbReference type="KEGG" id="pmx:PERMA_0401"/>
<dbReference type="Pfam" id="PF08376">
    <property type="entry name" value="NIT"/>
    <property type="match status" value="1"/>
</dbReference>
<evidence type="ECO:0000256" key="3">
    <source>
        <dbReference type="PROSITE-ProRule" id="PRU00284"/>
    </source>
</evidence>
<feature type="transmembrane region" description="Helical" evidence="5">
    <location>
        <begin position="13"/>
        <end position="32"/>
    </location>
</feature>
<dbReference type="PROSITE" id="PS50111">
    <property type="entry name" value="CHEMOTAXIS_TRANSDUC_2"/>
    <property type="match status" value="1"/>
</dbReference>
<evidence type="ECO:0000256" key="4">
    <source>
        <dbReference type="SAM" id="Coils"/>
    </source>
</evidence>
<keyword evidence="1 3" id="KW-0807">Transducer</keyword>
<evidence type="ECO:0000259" key="6">
    <source>
        <dbReference type="PROSITE" id="PS50111"/>
    </source>
</evidence>
<evidence type="ECO:0000256" key="1">
    <source>
        <dbReference type="ARBA" id="ARBA00023224"/>
    </source>
</evidence>
<accession>C0QU26</accession>
<dbReference type="Proteomes" id="UP000001366">
    <property type="component" value="Chromosome"/>
</dbReference>
<keyword evidence="5" id="KW-1133">Transmembrane helix</keyword>
<dbReference type="InterPro" id="IPR013587">
    <property type="entry name" value="Nitrate/nitrite_sensing"/>
</dbReference>
<organism evidence="9 10">
    <name type="scientific">Persephonella marina (strain DSM 14350 / EX-H1)</name>
    <dbReference type="NCBI Taxonomy" id="123214"/>
    <lineage>
        <taxon>Bacteria</taxon>
        <taxon>Pseudomonadati</taxon>
        <taxon>Aquificota</taxon>
        <taxon>Aquificia</taxon>
        <taxon>Aquificales</taxon>
        <taxon>Hydrogenothermaceae</taxon>
        <taxon>Persephonella</taxon>
    </lineage>
</organism>
<sequence length="664" mass="74851">MYFFSNLSIKTKLLILSLVPVLVILFYSGLIFNGNYNKYRETQSLEHAVNLSVKLSAVVHEVQKERGRTAGFLGSEGKEFRSELSAQRKLTDKKVDELKSYIRKIDLSHLPEGLKMEINVILEKVDTIPQIRREVDDFSITLREAIKLYTDINTKLLHAIGSIAKYSSDAKITRELAAYVNFLLAKERMGIERAVLSAVFARDSFNEHLYQRFLSLLSEQRAFLTGFKMLATDKFLNFYKKTMVGKAIKEVERMENIALEKASVGAFGIDPSYWFDTITEKINLMKKVEDYMSDSLINDISAAKESVFRSLILETAFSAVIISAILLLGFVIQRSINRSIQVIKESVDYIAQTKDFTKKIYLDSKDEMHDIADAVNNFLEASKKAIEQAKISAEENASIASELSATAVEIGKRAEEESKIVMETTEKALGTQEPLRNLVSKLDETKEEIKKANGILNRASNQINELIVTVKRSAEEEMDIVRELETLKRSTDKTQEVLKLIEDIADQTNLLALNAAIEAARAGEVGRGFAVVADEVRSLAEKSREYVDSITETISELINEINLITEKISFNAENITRLTESSSHVERDVDEVTSVMDQTVRMAEDASVSVRSIVSEIEEIIKDIERINEISGANARSVEEIATATEHLYKLIENLNKILEEFKT</sequence>
<evidence type="ECO:0000259" key="7">
    <source>
        <dbReference type="PROSITE" id="PS50885"/>
    </source>
</evidence>
<dbReference type="InterPro" id="IPR010910">
    <property type="entry name" value="Nitrate/nitrite_sensing_bac"/>
</dbReference>
<dbReference type="PANTHER" id="PTHR32089:SF112">
    <property type="entry name" value="LYSOZYME-LIKE PROTEIN-RELATED"/>
    <property type="match status" value="1"/>
</dbReference>
<dbReference type="PANTHER" id="PTHR32089">
    <property type="entry name" value="METHYL-ACCEPTING CHEMOTAXIS PROTEIN MCPB"/>
    <property type="match status" value="1"/>
</dbReference>
<evidence type="ECO:0000313" key="10">
    <source>
        <dbReference type="Proteomes" id="UP000001366"/>
    </source>
</evidence>
<proteinExistence type="inferred from homology"/>